<keyword evidence="5 6" id="KW-0472">Membrane</keyword>
<feature type="transmembrane region" description="Helical" evidence="6">
    <location>
        <begin position="321"/>
        <end position="337"/>
    </location>
</feature>
<feature type="transmembrane region" description="Helical" evidence="6">
    <location>
        <begin position="50"/>
        <end position="74"/>
    </location>
</feature>
<accession>A0ABV5MN46</accession>
<evidence type="ECO:0000256" key="5">
    <source>
        <dbReference type="ARBA" id="ARBA00023136"/>
    </source>
</evidence>
<evidence type="ECO:0000256" key="2">
    <source>
        <dbReference type="ARBA" id="ARBA00022475"/>
    </source>
</evidence>
<protein>
    <submittedName>
        <fullName evidence="7">YbhN family protein</fullName>
    </submittedName>
</protein>
<evidence type="ECO:0000256" key="3">
    <source>
        <dbReference type="ARBA" id="ARBA00022692"/>
    </source>
</evidence>
<evidence type="ECO:0000313" key="8">
    <source>
        <dbReference type="Proteomes" id="UP001589608"/>
    </source>
</evidence>
<dbReference type="Proteomes" id="UP001589608">
    <property type="component" value="Unassembled WGS sequence"/>
</dbReference>
<sequence length="349" mass="35868">MSAPSPELAPPAVPRRRRRWVRLAVVGVIVLALSVIGLRGRLPAPQDILGALAGANYGWILLAAVLQAVSIEAFALQQRRLLNSLGAHLTRGHIMAITLAGTALSISMPAGPAVSTAFTIREYQRGGATREASAASAIVSGLASIGGLGLLFAGGGLALLTRSSDDLLTWRPLAVVAGMTAVTVAAILVGRRLARRPAATGPAKDTGKRVTVALQSVLRAGRDAWRAGAELRAGDWVFALVYATAKWLTDLLCLVAVAEALHLPVGVAAMAGIYLSVQIVRQVPLTPGGVGVVETALVAGLTTAGATVAGATAAVLTYRVLSTWILIPIGGIAAVALRRDRDRSAPPVT</sequence>
<proteinExistence type="predicted"/>
<dbReference type="EMBL" id="JBHMCA010000073">
    <property type="protein sequence ID" value="MFB9450272.1"/>
    <property type="molecule type" value="Genomic_DNA"/>
</dbReference>
<feature type="transmembrane region" description="Helical" evidence="6">
    <location>
        <begin position="94"/>
        <end position="120"/>
    </location>
</feature>
<comment type="subcellular location">
    <subcellularLocation>
        <location evidence="1">Cell membrane</location>
        <topology evidence="1">Multi-pass membrane protein</topology>
    </subcellularLocation>
</comment>
<feature type="transmembrane region" description="Helical" evidence="6">
    <location>
        <begin position="132"/>
        <end position="160"/>
    </location>
</feature>
<feature type="transmembrane region" description="Helical" evidence="6">
    <location>
        <begin position="20"/>
        <end position="38"/>
    </location>
</feature>
<name>A0ABV5MN46_9ACTN</name>
<reference evidence="7 8" key="1">
    <citation type="submission" date="2024-09" db="EMBL/GenBank/DDBJ databases">
        <authorList>
            <person name="Sun Q."/>
            <person name="Mori K."/>
        </authorList>
    </citation>
    <scope>NUCLEOTIDE SEQUENCE [LARGE SCALE GENOMIC DNA]</scope>
    <source>
        <strain evidence="7 8">JCM 3307</strain>
    </source>
</reference>
<dbReference type="NCBIfam" id="TIGR00374">
    <property type="entry name" value="flippase-like domain"/>
    <property type="match status" value="1"/>
</dbReference>
<dbReference type="InterPro" id="IPR022791">
    <property type="entry name" value="L-PG_synthase/AglD"/>
</dbReference>
<dbReference type="PANTHER" id="PTHR39087:SF2">
    <property type="entry name" value="UPF0104 MEMBRANE PROTEIN MJ1595"/>
    <property type="match status" value="1"/>
</dbReference>
<dbReference type="Pfam" id="PF03706">
    <property type="entry name" value="LPG_synthase_TM"/>
    <property type="match status" value="1"/>
</dbReference>
<evidence type="ECO:0000256" key="4">
    <source>
        <dbReference type="ARBA" id="ARBA00022989"/>
    </source>
</evidence>
<keyword evidence="4 6" id="KW-1133">Transmembrane helix</keyword>
<dbReference type="RefSeq" id="WP_223092414.1">
    <property type="nucleotide sequence ID" value="NZ_CP061913.1"/>
</dbReference>
<gene>
    <name evidence="7" type="ORF">ACFFTR_44945</name>
</gene>
<dbReference type="PANTHER" id="PTHR39087">
    <property type="entry name" value="UPF0104 MEMBRANE PROTEIN MJ1595"/>
    <property type="match status" value="1"/>
</dbReference>
<feature type="transmembrane region" description="Helical" evidence="6">
    <location>
        <begin position="172"/>
        <end position="190"/>
    </location>
</feature>
<organism evidence="7 8">
    <name type="scientific">Dactylosporangium vinaceum</name>
    <dbReference type="NCBI Taxonomy" id="53362"/>
    <lineage>
        <taxon>Bacteria</taxon>
        <taxon>Bacillati</taxon>
        <taxon>Actinomycetota</taxon>
        <taxon>Actinomycetes</taxon>
        <taxon>Micromonosporales</taxon>
        <taxon>Micromonosporaceae</taxon>
        <taxon>Dactylosporangium</taxon>
    </lineage>
</organism>
<keyword evidence="8" id="KW-1185">Reference proteome</keyword>
<evidence type="ECO:0000313" key="7">
    <source>
        <dbReference type="EMBL" id="MFB9450272.1"/>
    </source>
</evidence>
<comment type="caution">
    <text evidence="7">The sequence shown here is derived from an EMBL/GenBank/DDBJ whole genome shotgun (WGS) entry which is preliminary data.</text>
</comment>
<evidence type="ECO:0000256" key="1">
    <source>
        <dbReference type="ARBA" id="ARBA00004651"/>
    </source>
</evidence>
<keyword evidence="3 6" id="KW-0812">Transmembrane</keyword>
<keyword evidence="2" id="KW-1003">Cell membrane</keyword>
<evidence type="ECO:0000256" key="6">
    <source>
        <dbReference type="SAM" id="Phobius"/>
    </source>
</evidence>
<feature type="transmembrane region" description="Helical" evidence="6">
    <location>
        <begin position="292"/>
        <end position="315"/>
    </location>
</feature>